<sequence>MATDLPPLTARQQSVLDYIQRTTGDRGFPPSYREIGEGVGLSSAASVAHQVKELERKGHLHRAPNLARATFLAKDDAEAAKTHPEIRGVGRTAWRDGYEFALRNLHDEAVQADLARLARDTA</sequence>
<organism evidence="2 3">
    <name type="scientific">Streptomonospora arabica</name>
    <dbReference type="NCBI Taxonomy" id="412417"/>
    <lineage>
        <taxon>Bacteria</taxon>
        <taxon>Bacillati</taxon>
        <taxon>Actinomycetota</taxon>
        <taxon>Actinomycetes</taxon>
        <taxon>Streptosporangiales</taxon>
        <taxon>Nocardiopsidaceae</taxon>
        <taxon>Streptomonospora</taxon>
    </lineage>
</organism>
<dbReference type="Pfam" id="PF01726">
    <property type="entry name" value="LexA_DNA_bind"/>
    <property type="match status" value="1"/>
</dbReference>
<dbReference type="PANTHER" id="PTHR33516">
    <property type="entry name" value="LEXA REPRESSOR"/>
    <property type="match status" value="1"/>
</dbReference>
<name>A0ABV9SSI5_9ACTN</name>
<evidence type="ECO:0000313" key="3">
    <source>
        <dbReference type="Proteomes" id="UP001595858"/>
    </source>
</evidence>
<dbReference type="InterPro" id="IPR036388">
    <property type="entry name" value="WH-like_DNA-bd_sf"/>
</dbReference>
<keyword evidence="3" id="KW-1185">Reference proteome</keyword>
<evidence type="ECO:0000313" key="2">
    <source>
        <dbReference type="EMBL" id="MFC4869301.1"/>
    </source>
</evidence>
<dbReference type="InterPro" id="IPR006199">
    <property type="entry name" value="LexA_DNA-bd_dom"/>
</dbReference>
<proteinExistence type="predicted"/>
<gene>
    <name evidence="2" type="ORF">ACFPCZ_21925</name>
</gene>
<dbReference type="Gene3D" id="1.10.10.10">
    <property type="entry name" value="Winged helix-like DNA-binding domain superfamily/Winged helix DNA-binding domain"/>
    <property type="match status" value="1"/>
</dbReference>
<dbReference type="Proteomes" id="UP001595858">
    <property type="component" value="Unassembled WGS sequence"/>
</dbReference>
<feature type="domain" description="LexA repressor DNA-binding" evidence="1">
    <location>
        <begin position="7"/>
        <end position="69"/>
    </location>
</feature>
<dbReference type="InterPro" id="IPR036390">
    <property type="entry name" value="WH_DNA-bd_sf"/>
</dbReference>
<dbReference type="SUPFAM" id="SSF46785">
    <property type="entry name" value="Winged helix' DNA-binding domain"/>
    <property type="match status" value="1"/>
</dbReference>
<comment type="caution">
    <text evidence="2">The sequence shown here is derived from an EMBL/GenBank/DDBJ whole genome shotgun (WGS) entry which is preliminary data.</text>
</comment>
<reference evidence="3" key="1">
    <citation type="journal article" date="2019" name="Int. J. Syst. Evol. Microbiol.">
        <title>The Global Catalogue of Microorganisms (GCM) 10K type strain sequencing project: providing services to taxonomists for standard genome sequencing and annotation.</title>
        <authorList>
            <consortium name="The Broad Institute Genomics Platform"/>
            <consortium name="The Broad Institute Genome Sequencing Center for Infectious Disease"/>
            <person name="Wu L."/>
            <person name="Ma J."/>
        </authorList>
    </citation>
    <scope>NUCLEOTIDE SEQUENCE [LARGE SCALE GENOMIC DNA]</scope>
    <source>
        <strain evidence="3">CGMCC 4.7304</strain>
    </source>
</reference>
<accession>A0ABV9SSI5</accession>
<dbReference type="PANTHER" id="PTHR33516:SF2">
    <property type="entry name" value="LEXA REPRESSOR-RELATED"/>
    <property type="match status" value="1"/>
</dbReference>
<dbReference type="RefSeq" id="WP_344142964.1">
    <property type="nucleotide sequence ID" value="NZ_BAAAQI010000006.1"/>
</dbReference>
<dbReference type="InterPro" id="IPR050077">
    <property type="entry name" value="LexA_repressor"/>
</dbReference>
<protein>
    <recommendedName>
        <fullName evidence="1">LexA repressor DNA-binding domain-containing protein</fullName>
    </recommendedName>
</protein>
<evidence type="ECO:0000259" key="1">
    <source>
        <dbReference type="Pfam" id="PF01726"/>
    </source>
</evidence>
<dbReference type="EMBL" id="JBHSIY010000028">
    <property type="protein sequence ID" value="MFC4869301.1"/>
    <property type="molecule type" value="Genomic_DNA"/>
</dbReference>